<dbReference type="EMBL" id="JADIMB010000059">
    <property type="protein sequence ID" value="MBO8470987.1"/>
    <property type="molecule type" value="Genomic_DNA"/>
</dbReference>
<dbReference type="Gene3D" id="3.40.50.1460">
    <property type="match status" value="1"/>
</dbReference>
<evidence type="ECO:0000256" key="1">
    <source>
        <dbReference type="SAM" id="SignalP"/>
    </source>
</evidence>
<accession>A0A9D9NET7</accession>
<dbReference type="GO" id="GO:0006508">
    <property type="term" value="P:proteolysis"/>
    <property type="evidence" value="ECO:0007669"/>
    <property type="project" value="InterPro"/>
</dbReference>
<protein>
    <submittedName>
        <fullName evidence="3">WG repeat-containing protein</fullName>
    </submittedName>
</protein>
<keyword evidence="1" id="KW-0732">Signal</keyword>
<evidence type="ECO:0000313" key="3">
    <source>
        <dbReference type="EMBL" id="MBO8470987.1"/>
    </source>
</evidence>
<dbReference type="PANTHER" id="PTHR37841">
    <property type="entry name" value="GLR2918 PROTEIN"/>
    <property type="match status" value="1"/>
</dbReference>
<evidence type="ECO:0000259" key="2">
    <source>
        <dbReference type="Pfam" id="PF00656"/>
    </source>
</evidence>
<sequence>MRLSGLTILLLSAALAQEALADQLDFKWIREIRCEQIRPYSDDMCAFKENGKWGFMDTSGNVVIAPQFDECYDFADGHAIVKKGPRWGIIDKTGKSSTGFVFSKMNDFSDGIAYAEENNLCFYVYPDGKKQPLSAKFTYGDFSEGLAPVMKKKNRKWGYINKKGIVSIEPAYDSVYSFSNGIALVKNNKKSFYINKKGSRRNISELKSNEPLHFVNGYAKIKTDKGIQFLDSHLKLLNFSAADATDFNKDGIAAILMKDNTMRYINTAGRAILPVEYDKMGNFSEGLAWVSSNGKYGYIDGKGTLVIDTLFTSATDFNDGVAFVSYNGRMGSIKVKEESDIIPDLVIEDIAIKDANLNSRVEAEETFAIAVTLHNPTGEDLHDVNLQFAGEQSQAEWFDFDGQSVYLPQVRANSDTTVTFGGSANIDLVSDKINLEFRGLASNMKDPVTAQYSFEAMGVNACKPLITKYWVYKDNHTPISAGDVANLMLTVTNDGSDLAKDVTVDLQWPEGISGVDNEMKIPLIKPGESAEITSRFTVDSLMTDSLSRNGLTVVAKLSEYTRKHKDIKYLSFYTGRMNAEVNLESGAPAMMYQYTPDSRYVAQNTQSMGAPQIVTSASSAGTQEIVKEDENMSELLAGLTPVVAADPNKFALVIGNEDYNSFKQSTTYEVNVDYAENDADAFAAYATDYMGVPKENVILLHNATYAQMNFNINKLLMMSKTNPGNVELYLFYAGHGQHDVDSKETYLMPVDVSISSPTAGIKLEKLYADLGESQAKKTYVFLDACYSGVGRGIVIKPKETPINGNTVVFTATSSTQRSMPYKEKQHGMFTYFLLKTMRDTNGNLTVGTLFDATRREVVKNSIWINNSEQTPELLSGEGIESGWKDWKLQ</sequence>
<comment type="caution">
    <text evidence="3">The sequence shown here is derived from an EMBL/GenBank/DDBJ whole genome shotgun (WGS) entry which is preliminary data.</text>
</comment>
<feature type="chain" id="PRO_5038694870" evidence="1">
    <location>
        <begin position="22"/>
        <end position="889"/>
    </location>
</feature>
<evidence type="ECO:0000313" key="4">
    <source>
        <dbReference type="Proteomes" id="UP000823603"/>
    </source>
</evidence>
<proteinExistence type="predicted"/>
<reference evidence="3" key="1">
    <citation type="submission" date="2020-10" db="EMBL/GenBank/DDBJ databases">
        <authorList>
            <person name="Gilroy R."/>
        </authorList>
    </citation>
    <scope>NUCLEOTIDE SEQUENCE</scope>
    <source>
        <strain evidence="3">B2-22910</strain>
    </source>
</reference>
<dbReference type="InterPro" id="IPR032774">
    <property type="entry name" value="WG_beta_rep"/>
</dbReference>
<dbReference type="Proteomes" id="UP000823603">
    <property type="component" value="Unassembled WGS sequence"/>
</dbReference>
<dbReference type="GO" id="GO:0004197">
    <property type="term" value="F:cysteine-type endopeptidase activity"/>
    <property type="evidence" value="ECO:0007669"/>
    <property type="project" value="InterPro"/>
</dbReference>
<dbReference type="PANTHER" id="PTHR37841:SF1">
    <property type="entry name" value="DUF3298 DOMAIN-CONTAINING PROTEIN"/>
    <property type="match status" value="1"/>
</dbReference>
<feature type="signal peptide" evidence="1">
    <location>
        <begin position="1"/>
        <end position="21"/>
    </location>
</feature>
<dbReference type="Pfam" id="PF14903">
    <property type="entry name" value="WG_beta_rep"/>
    <property type="match status" value="4"/>
</dbReference>
<dbReference type="InterPro" id="IPR029030">
    <property type="entry name" value="Caspase-like_dom_sf"/>
</dbReference>
<reference evidence="3" key="2">
    <citation type="journal article" date="2021" name="PeerJ">
        <title>Extensive microbial diversity within the chicken gut microbiome revealed by metagenomics and culture.</title>
        <authorList>
            <person name="Gilroy R."/>
            <person name="Ravi A."/>
            <person name="Getino M."/>
            <person name="Pursley I."/>
            <person name="Horton D.L."/>
            <person name="Alikhan N.F."/>
            <person name="Baker D."/>
            <person name="Gharbi K."/>
            <person name="Hall N."/>
            <person name="Watson M."/>
            <person name="Adriaenssens E.M."/>
            <person name="Foster-Nyarko E."/>
            <person name="Jarju S."/>
            <person name="Secka A."/>
            <person name="Antonio M."/>
            <person name="Oren A."/>
            <person name="Chaudhuri R.R."/>
            <person name="La Ragione R."/>
            <person name="Hildebrand F."/>
            <person name="Pallen M.J."/>
        </authorList>
    </citation>
    <scope>NUCLEOTIDE SEQUENCE</scope>
    <source>
        <strain evidence="3">B2-22910</strain>
    </source>
</reference>
<gene>
    <name evidence="3" type="ORF">IAB82_04230</name>
</gene>
<name>A0A9D9NET7_9BACT</name>
<organism evidence="3 4">
    <name type="scientific">Candidatus Cryptobacteroides faecavium</name>
    <dbReference type="NCBI Taxonomy" id="2840762"/>
    <lineage>
        <taxon>Bacteria</taxon>
        <taxon>Pseudomonadati</taxon>
        <taxon>Bacteroidota</taxon>
        <taxon>Bacteroidia</taxon>
        <taxon>Bacteroidales</taxon>
        <taxon>Candidatus Cryptobacteroides</taxon>
    </lineage>
</organism>
<dbReference type="Pfam" id="PF00656">
    <property type="entry name" value="Peptidase_C14"/>
    <property type="match status" value="1"/>
</dbReference>
<dbReference type="InterPro" id="IPR011600">
    <property type="entry name" value="Pept_C14_caspase"/>
</dbReference>
<dbReference type="AlphaFoldDB" id="A0A9D9NET7"/>
<dbReference type="SUPFAM" id="SSF69360">
    <property type="entry name" value="Cell wall binding repeat"/>
    <property type="match status" value="1"/>
</dbReference>
<dbReference type="SUPFAM" id="SSF52129">
    <property type="entry name" value="Caspase-like"/>
    <property type="match status" value="1"/>
</dbReference>
<feature type="domain" description="Peptidase C14 caspase" evidence="2">
    <location>
        <begin position="649"/>
        <end position="875"/>
    </location>
</feature>